<evidence type="ECO:0000313" key="1">
    <source>
        <dbReference type="EMBL" id="KAJ6779134.1"/>
    </source>
</evidence>
<evidence type="ECO:0000313" key="2">
    <source>
        <dbReference type="Proteomes" id="UP001151752"/>
    </source>
</evidence>
<gene>
    <name evidence="1" type="ORF">OIU74_002838</name>
</gene>
<sequence length="179" mass="20662">MFCSVHLQRRKVVVHNEGERQFQAPTEVKKITSGHYRVYMLVHSALSHAPLPPSTRLEPGEVQCLMPPHDQPFTLEVPLKLTRQGTCARRKMKIAVTRQQLGLLLRNSKQFKLKGIAAGFSESFKVGDRKWQPSLVTILKVQKFEKVGIFQLLIHWLRYREYRCVQAWKGQTNIEDDAG</sequence>
<reference evidence="1" key="2">
    <citation type="journal article" date="2023" name="Int. J. Mol. Sci.">
        <title>De Novo Assembly and Annotation of 11 Diverse Shrub Willow (Salix) Genomes Reveals Novel Gene Organization in Sex-Linked Regions.</title>
        <authorList>
            <person name="Hyden B."/>
            <person name="Feng K."/>
            <person name="Yates T.B."/>
            <person name="Jawdy S."/>
            <person name="Cereghino C."/>
            <person name="Smart L.B."/>
            <person name="Muchero W."/>
        </authorList>
    </citation>
    <scope>NUCLEOTIDE SEQUENCE</scope>
    <source>
        <tissue evidence="1">Shoot tip</tissue>
    </source>
</reference>
<proteinExistence type="predicted"/>
<dbReference type="EMBL" id="JAPFFM010000001">
    <property type="protein sequence ID" value="KAJ6779134.1"/>
    <property type="molecule type" value="Genomic_DNA"/>
</dbReference>
<protein>
    <submittedName>
        <fullName evidence="1">Uncharacterized protein</fullName>
    </submittedName>
</protein>
<organism evidence="1 2">
    <name type="scientific">Salix koriyanagi</name>
    <dbReference type="NCBI Taxonomy" id="2511006"/>
    <lineage>
        <taxon>Eukaryota</taxon>
        <taxon>Viridiplantae</taxon>
        <taxon>Streptophyta</taxon>
        <taxon>Embryophyta</taxon>
        <taxon>Tracheophyta</taxon>
        <taxon>Spermatophyta</taxon>
        <taxon>Magnoliopsida</taxon>
        <taxon>eudicotyledons</taxon>
        <taxon>Gunneridae</taxon>
        <taxon>Pentapetalae</taxon>
        <taxon>rosids</taxon>
        <taxon>fabids</taxon>
        <taxon>Malpighiales</taxon>
        <taxon>Salicaceae</taxon>
        <taxon>Saliceae</taxon>
        <taxon>Salix</taxon>
    </lineage>
</organism>
<accession>A0A9Q0X5B5</accession>
<comment type="caution">
    <text evidence="1">The sequence shown here is derived from an EMBL/GenBank/DDBJ whole genome shotgun (WGS) entry which is preliminary data.</text>
</comment>
<reference evidence="1" key="1">
    <citation type="submission" date="2022-11" db="EMBL/GenBank/DDBJ databases">
        <authorList>
            <person name="Hyden B.L."/>
            <person name="Feng K."/>
            <person name="Yates T."/>
            <person name="Jawdy S."/>
            <person name="Smart L.B."/>
            <person name="Muchero W."/>
        </authorList>
    </citation>
    <scope>NUCLEOTIDE SEQUENCE</scope>
    <source>
        <tissue evidence="1">Shoot tip</tissue>
    </source>
</reference>
<name>A0A9Q0X5B5_9ROSI</name>
<dbReference type="Proteomes" id="UP001151752">
    <property type="component" value="Chromosome 16"/>
</dbReference>
<dbReference type="AlphaFoldDB" id="A0A9Q0X5B5"/>
<keyword evidence="2" id="KW-1185">Reference proteome</keyword>